<proteinExistence type="inferred from homology"/>
<dbReference type="PANTHER" id="PTHR11610">
    <property type="entry name" value="LIPASE"/>
    <property type="match status" value="1"/>
</dbReference>
<dbReference type="InterPro" id="IPR033906">
    <property type="entry name" value="Lipase_N"/>
</dbReference>
<keyword evidence="5" id="KW-0732">Signal</keyword>
<dbReference type="PANTHER" id="PTHR11610:SF150">
    <property type="entry name" value="FI01825P-RELATED"/>
    <property type="match status" value="1"/>
</dbReference>
<comment type="caution">
    <text evidence="7">The sequence shown here is derived from an EMBL/GenBank/DDBJ whole genome shotgun (WGS) entry which is preliminary data.</text>
</comment>
<dbReference type="Pfam" id="PF00151">
    <property type="entry name" value="Lipase"/>
    <property type="match status" value="1"/>
</dbReference>
<evidence type="ECO:0000259" key="6">
    <source>
        <dbReference type="Pfam" id="PF00151"/>
    </source>
</evidence>
<evidence type="ECO:0000256" key="3">
    <source>
        <dbReference type="ARBA" id="ARBA00022525"/>
    </source>
</evidence>
<dbReference type="Gene3D" id="3.40.50.1820">
    <property type="entry name" value="alpha/beta hydrolase"/>
    <property type="match status" value="1"/>
</dbReference>
<dbReference type="GO" id="GO:0017171">
    <property type="term" value="F:serine hydrolase activity"/>
    <property type="evidence" value="ECO:0007669"/>
    <property type="project" value="TreeGrafter"/>
</dbReference>
<dbReference type="SUPFAM" id="SSF53474">
    <property type="entry name" value="alpha/beta-Hydrolases"/>
    <property type="match status" value="1"/>
</dbReference>
<feature type="chain" id="PRO_5039904077" description="Lipase domain-containing protein" evidence="5">
    <location>
        <begin position="21"/>
        <end position="314"/>
    </location>
</feature>
<dbReference type="InterPro" id="IPR029058">
    <property type="entry name" value="AB_hydrolase_fold"/>
</dbReference>
<dbReference type="InterPro" id="IPR000734">
    <property type="entry name" value="TAG_lipase"/>
</dbReference>
<dbReference type="AlphaFoldDB" id="A0A9J6BRM3"/>
<organism evidence="7 8">
    <name type="scientific">Polypedilum vanderplanki</name>
    <name type="common">Sleeping chironomid midge</name>
    <dbReference type="NCBI Taxonomy" id="319348"/>
    <lineage>
        <taxon>Eukaryota</taxon>
        <taxon>Metazoa</taxon>
        <taxon>Ecdysozoa</taxon>
        <taxon>Arthropoda</taxon>
        <taxon>Hexapoda</taxon>
        <taxon>Insecta</taxon>
        <taxon>Pterygota</taxon>
        <taxon>Neoptera</taxon>
        <taxon>Endopterygota</taxon>
        <taxon>Diptera</taxon>
        <taxon>Nematocera</taxon>
        <taxon>Chironomoidea</taxon>
        <taxon>Chironomidae</taxon>
        <taxon>Chironominae</taxon>
        <taxon>Polypedilum</taxon>
        <taxon>Polypedilum</taxon>
    </lineage>
</organism>
<dbReference type="Proteomes" id="UP001107558">
    <property type="component" value="Chromosome 3"/>
</dbReference>
<dbReference type="InterPro" id="IPR013818">
    <property type="entry name" value="Lipase"/>
</dbReference>
<keyword evidence="3" id="KW-0964">Secreted</keyword>
<accession>A0A9J6BRM3</accession>
<dbReference type="GO" id="GO:0016042">
    <property type="term" value="P:lipid catabolic process"/>
    <property type="evidence" value="ECO:0007669"/>
    <property type="project" value="TreeGrafter"/>
</dbReference>
<comment type="similarity">
    <text evidence="2 4">Belongs to the AB hydrolase superfamily. Lipase family.</text>
</comment>
<name>A0A9J6BRM3_POLVA</name>
<dbReference type="EMBL" id="JADBJN010000003">
    <property type="protein sequence ID" value="KAG5672360.1"/>
    <property type="molecule type" value="Genomic_DNA"/>
</dbReference>
<dbReference type="GO" id="GO:0005615">
    <property type="term" value="C:extracellular space"/>
    <property type="evidence" value="ECO:0007669"/>
    <property type="project" value="TreeGrafter"/>
</dbReference>
<evidence type="ECO:0000256" key="5">
    <source>
        <dbReference type="SAM" id="SignalP"/>
    </source>
</evidence>
<feature type="domain" description="Lipase" evidence="6">
    <location>
        <begin position="27"/>
        <end position="274"/>
    </location>
</feature>
<dbReference type="CDD" id="cd00707">
    <property type="entry name" value="Pancreat_lipase_like"/>
    <property type="match status" value="1"/>
</dbReference>
<reference evidence="7" key="1">
    <citation type="submission" date="2021-03" db="EMBL/GenBank/DDBJ databases">
        <title>Chromosome level genome of the anhydrobiotic midge Polypedilum vanderplanki.</title>
        <authorList>
            <person name="Yoshida Y."/>
            <person name="Kikawada T."/>
            <person name="Gusev O."/>
        </authorList>
    </citation>
    <scope>NUCLEOTIDE SEQUENCE</scope>
    <source>
        <strain evidence="7">NIAS01</strain>
        <tissue evidence="7">Whole body or cell culture</tissue>
    </source>
</reference>
<dbReference type="OrthoDB" id="199913at2759"/>
<dbReference type="GO" id="GO:0016298">
    <property type="term" value="F:lipase activity"/>
    <property type="evidence" value="ECO:0007669"/>
    <property type="project" value="InterPro"/>
</dbReference>
<protein>
    <recommendedName>
        <fullName evidence="6">Lipase domain-containing protein</fullName>
    </recommendedName>
</protein>
<gene>
    <name evidence="7" type="ORF">PVAND_002493</name>
</gene>
<evidence type="ECO:0000256" key="2">
    <source>
        <dbReference type="ARBA" id="ARBA00010701"/>
    </source>
</evidence>
<evidence type="ECO:0000313" key="7">
    <source>
        <dbReference type="EMBL" id="KAG5672360.1"/>
    </source>
</evidence>
<dbReference type="PRINTS" id="PR00821">
    <property type="entry name" value="TAGLIPASE"/>
</dbReference>
<feature type="signal peptide" evidence="5">
    <location>
        <begin position="1"/>
        <end position="20"/>
    </location>
</feature>
<sequence length="314" mass="34647">MKIFFVVFSLIFAIANSAPAEDPENINPKFDAYRDTRLLLQTRRNRLEPVQINFRNENSLLASPFDPSKPTRFLIHGWRQDDESDISTETSLVLLNHYDYNVIFVDWSLGAGTINYIAAAGRVEPVGFFVASQLNWMRENNFVNFDTVGIIGFSLGAHIAGHIGKNTNGLIDTIIGLDPAGPLFAERRPDGRINTGDARYVECLHTNGGLTGAGIGAAICDADFFPNGGSSQPGCLLPGCSHGRAVDFYMESIQRNGFHSVRCDTERQASRENCNSGGGQWFGGEPSNSRHNLRGIFSFRTNRNPPFSQGPWLN</sequence>
<evidence type="ECO:0000256" key="1">
    <source>
        <dbReference type="ARBA" id="ARBA00004613"/>
    </source>
</evidence>
<comment type="subcellular location">
    <subcellularLocation>
        <location evidence="1">Secreted</location>
    </subcellularLocation>
</comment>
<evidence type="ECO:0000256" key="4">
    <source>
        <dbReference type="RuleBase" id="RU004262"/>
    </source>
</evidence>
<evidence type="ECO:0000313" key="8">
    <source>
        <dbReference type="Proteomes" id="UP001107558"/>
    </source>
</evidence>
<keyword evidence="8" id="KW-1185">Reference proteome</keyword>